<keyword evidence="1" id="KW-1133">Transmembrane helix</keyword>
<feature type="transmembrane region" description="Helical" evidence="1">
    <location>
        <begin position="33"/>
        <end position="50"/>
    </location>
</feature>
<protein>
    <recommendedName>
        <fullName evidence="4">Catalase</fullName>
    </recommendedName>
</protein>
<comment type="caution">
    <text evidence="2">The sequence shown here is derived from an EMBL/GenBank/DDBJ whole genome shotgun (WGS) entry which is preliminary data.</text>
</comment>
<sequence>MLPERAEKHAWNVLEVFDQDEAQGRGIHARGKLAFGHFFSLFISFFFCFFF</sequence>
<reference evidence="2 3" key="1">
    <citation type="journal article" date="2024" name="Ann. Entomol. Soc. Am.">
        <title>Genomic analyses of the southern and eastern yellowjacket wasps (Hymenoptera: Vespidae) reveal evolutionary signatures of social life.</title>
        <authorList>
            <person name="Catto M.A."/>
            <person name="Caine P.B."/>
            <person name="Orr S.E."/>
            <person name="Hunt B.G."/>
            <person name="Goodisman M.A.D."/>
        </authorList>
    </citation>
    <scope>NUCLEOTIDE SEQUENCE [LARGE SCALE GENOMIC DNA]</scope>
    <source>
        <strain evidence="2">233</strain>
        <tissue evidence="2">Head and thorax</tissue>
    </source>
</reference>
<evidence type="ECO:0000313" key="2">
    <source>
        <dbReference type="EMBL" id="KAL2723932.1"/>
    </source>
</evidence>
<name>A0ABD2ATJ0_VESSQ</name>
<dbReference type="Proteomes" id="UP001607302">
    <property type="component" value="Unassembled WGS sequence"/>
</dbReference>
<organism evidence="2 3">
    <name type="scientific">Vespula squamosa</name>
    <name type="common">Southern yellow jacket</name>
    <name type="synonym">Wasp</name>
    <dbReference type="NCBI Taxonomy" id="30214"/>
    <lineage>
        <taxon>Eukaryota</taxon>
        <taxon>Metazoa</taxon>
        <taxon>Ecdysozoa</taxon>
        <taxon>Arthropoda</taxon>
        <taxon>Hexapoda</taxon>
        <taxon>Insecta</taxon>
        <taxon>Pterygota</taxon>
        <taxon>Neoptera</taxon>
        <taxon>Endopterygota</taxon>
        <taxon>Hymenoptera</taxon>
        <taxon>Apocrita</taxon>
        <taxon>Aculeata</taxon>
        <taxon>Vespoidea</taxon>
        <taxon>Vespidae</taxon>
        <taxon>Vespinae</taxon>
        <taxon>Vespula</taxon>
    </lineage>
</organism>
<keyword evidence="1" id="KW-0812">Transmembrane</keyword>
<evidence type="ECO:0008006" key="4">
    <source>
        <dbReference type="Google" id="ProtNLM"/>
    </source>
</evidence>
<proteinExistence type="predicted"/>
<evidence type="ECO:0000313" key="3">
    <source>
        <dbReference type="Proteomes" id="UP001607302"/>
    </source>
</evidence>
<dbReference type="EMBL" id="JAUDFV010000139">
    <property type="protein sequence ID" value="KAL2723932.1"/>
    <property type="molecule type" value="Genomic_DNA"/>
</dbReference>
<feature type="non-terminal residue" evidence="2">
    <location>
        <position position="51"/>
    </location>
</feature>
<keyword evidence="1" id="KW-0472">Membrane</keyword>
<evidence type="ECO:0000256" key="1">
    <source>
        <dbReference type="SAM" id="Phobius"/>
    </source>
</evidence>
<gene>
    <name evidence="2" type="ORF">V1478_008445</name>
</gene>
<keyword evidence="3" id="KW-1185">Reference proteome</keyword>
<accession>A0ABD2ATJ0</accession>
<dbReference type="AlphaFoldDB" id="A0ABD2ATJ0"/>